<reference evidence="2 3" key="1">
    <citation type="submission" date="2019-07" db="EMBL/GenBank/DDBJ databases">
        <title>Whole genome shotgun sequence of Aliivibrio fischeri NBRC 101058.</title>
        <authorList>
            <person name="Hosoyama A."/>
            <person name="Uohara A."/>
            <person name="Ohji S."/>
            <person name="Ichikawa N."/>
        </authorList>
    </citation>
    <scope>NUCLEOTIDE SEQUENCE [LARGE SCALE GENOMIC DNA]</scope>
    <source>
        <strain evidence="2 3">NBRC 101058</strain>
    </source>
</reference>
<dbReference type="Proteomes" id="UP000321787">
    <property type="component" value="Unassembled WGS sequence"/>
</dbReference>
<name>A0A510UF16_ALIFS</name>
<feature type="domain" description="Phage tail fibre protein N-terminal" evidence="1">
    <location>
        <begin position="3"/>
        <end position="159"/>
    </location>
</feature>
<organism evidence="2 3">
    <name type="scientific">Aliivibrio fischeri</name>
    <name type="common">Vibrio fischeri</name>
    <dbReference type="NCBI Taxonomy" id="668"/>
    <lineage>
        <taxon>Bacteria</taxon>
        <taxon>Pseudomonadati</taxon>
        <taxon>Pseudomonadota</taxon>
        <taxon>Gammaproteobacteria</taxon>
        <taxon>Vibrionales</taxon>
        <taxon>Vibrionaceae</taxon>
        <taxon>Aliivibrio</taxon>
    </lineage>
</organism>
<evidence type="ECO:0000313" key="3">
    <source>
        <dbReference type="Proteomes" id="UP000321787"/>
    </source>
</evidence>
<evidence type="ECO:0000259" key="1">
    <source>
        <dbReference type="Pfam" id="PF12571"/>
    </source>
</evidence>
<proteinExistence type="predicted"/>
<dbReference type="RefSeq" id="WP_146862859.1">
    <property type="nucleotide sequence ID" value="NZ_BJTZ01000005.1"/>
</dbReference>
<comment type="caution">
    <text evidence="2">The sequence shown here is derived from an EMBL/GenBank/DDBJ whole genome shotgun (WGS) entry which is preliminary data.</text>
</comment>
<dbReference type="Pfam" id="PF12571">
    <property type="entry name" value="Phage_tail_fib"/>
    <property type="match status" value="1"/>
</dbReference>
<evidence type="ECO:0000313" key="2">
    <source>
        <dbReference type="EMBL" id="GEK13212.1"/>
    </source>
</evidence>
<dbReference type="AlphaFoldDB" id="A0A510UF16"/>
<dbReference type="InterPro" id="IPR022225">
    <property type="entry name" value="Phage_tail_fibre_N"/>
</dbReference>
<sequence>MSKTILTNAFATYKAQCETENKPIVMNEFVFALVPDQDINDPINPDEILPPDNQIKGRFPISQKGMINPDAVVYSIILGTDIGTWDFNWIGLVNSETNLVGAITHVKTQSKTKSDKENNIAGDTLNRNIVTPYTNASALTQITVSADVWQLDFNNRLLAIDERFRIDNIDLYDQAAFIGDSWKASSTNGAISLSPGVAYIGGLRCENTDNLAINVNGFTPPVTLYVEASFTGQINSAWEVNSEIVIAKSHPETRTENGVTYYSAPIAIIESDHSVKDLRVLDWRTDHLDPNQNPHPQYENQKLLDNFELYPNGLSMSLLPIGQTPNPQWVLPTQAKNAKFVNALIKAKTTEIINVVINVYFHSANPGSATGNASTQLCFTVTPIPSAPFGEYQTFLIPITTKDGETPDKISFHVSTYGPNNKVISKLDIEIHRAWGKK</sequence>
<dbReference type="EMBL" id="BJTZ01000005">
    <property type="protein sequence ID" value="GEK13212.1"/>
    <property type="molecule type" value="Genomic_DNA"/>
</dbReference>
<gene>
    <name evidence="2" type="ORF">AFI02nite_12480</name>
</gene>
<protein>
    <recommendedName>
        <fullName evidence="1">Phage tail fibre protein N-terminal domain-containing protein</fullName>
    </recommendedName>
</protein>
<accession>A0A510UF16</accession>